<protein>
    <submittedName>
        <fullName evidence="1">Class I SAM-dependent methyltransferase</fullName>
    </submittedName>
</protein>
<evidence type="ECO:0000313" key="2">
    <source>
        <dbReference type="Proteomes" id="UP000515518"/>
    </source>
</evidence>
<organism evidence="1 2">
    <name type="scientific">Rhizobium leguminosarum bv. viciae</name>
    <dbReference type="NCBI Taxonomy" id="387"/>
    <lineage>
        <taxon>Bacteria</taxon>
        <taxon>Pseudomonadati</taxon>
        <taxon>Pseudomonadota</taxon>
        <taxon>Alphaproteobacteria</taxon>
        <taxon>Hyphomicrobiales</taxon>
        <taxon>Rhizobiaceae</taxon>
        <taxon>Rhizobium/Agrobacterium group</taxon>
        <taxon>Rhizobium</taxon>
    </lineage>
</organism>
<dbReference type="EMBL" id="CP050549">
    <property type="protein sequence ID" value="QND41878.1"/>
    <property type="molecule type" value="Genomic_DNA"/>
</dbReference>
<dbReference type="Gene3D" id="3.40.50.150">
    <property type="entry name" value="Vaccinia Virus protein VP39"/>
    <property type="match status" value="1"/>
</dbReference>
<dbReference type="GO" id="GO:0032259">
    <property type="term" value="P:methylation"/>
    <property type="evidence" value="ECO:0007669"/>
    <property type="project" value="UniProtKB-KW"/>
</dbReference>
<dbReference type="InterPro" id="IPR029063">
    <property type="entry name" value="SAM-dependent_MTases_sf"/>
</dbReference>
<gene>
    <name evidence="1" type="ORF">HB770_04435</name>
</gene>
<dbReference type="GO" id="GO:0008168">
    <property type="term" value="F:methyltransferase activity"/>
    <property type="evidence" value="ECO:0007669"/>
    <property type="project" value="UniProtKB-KW"/>
</dbReference>
<evidence type="ECO:0000313" key="1">
    <source>
        <dbReference type="EMBL" id="QND41878.1"/>
    </source>
</evidence>
<name>A0A7G6RHZ6_RHILV</name>
<keyword evidence="1" id="KW-0489">Methyltransferase</keyword>
<proteinExistence type="predicted"/>
<dbReference type="RefSeq" id="WP_131704677.1">
    <property type="nucleotide sequence ID" value="NZ_SJNA01000030.1"/>
</dbReference>
<accession>A0A7G6RHZ6</accession>
<sequence length="274" mass="31285">MGINAELVELAARLRQSGILTGHSVIELGAQDVCVVEPAIRTILSDFKLPMIESKVEQADELYRCLGFTEYRSIDASGEKNAFLFDLNNDLRETYAFQDRFDLVTNLGTAEHCFDQRSVFNNIHNLCRVGGIIIHALPAQGNVNHAFYNYHPRFFIDIAVANKYEIINFSFTVDYNPELIKYTPENFRKWDSHDILFYAVFRRTDASEFRLPFDGMFAAQNQLVGYSNAGINPLVTDFAPYLKTGNWENTKGLHKIKSSSRFDALRALTKRIFS</sequence>
<keyword evidence="1" id="KW-0808">Transferase</keyword>
<dbReference type="SUPFAM" id="SSF53335">
    <property type="entry name" value="S-adenosyl-L-methionine-dependent methyltransferases"/>
    <property type="match status" value="1"/>
</dbReference>
<reference evidence="2" key="1">
    <citation type="journal article" date="2020" name="Mol. Plant Microbe">
        <title>Rhizobial microsymbionts of the narrowly endemic Oxytropis species growing in Kamchatka are characterized by significant genetic diversity and possess a set of genes that are associated with T3SS and T6SS secretion systems and can affect the development of symbiosis.</title>
        <authorList>
            <person name="Safronova V."/>
            <person name="Guro P."/>
            <person name="Sazanova A."/>
            <person name="Kuznetsova I."/>
            <person name="Belimov A."/>
            <person name="Yakubov V."/>
            <person name="Chirak E."/>
            <person name="Afonin A."/>
            <person name="Gogolev Y."/>
            <person name="Andronov E."/>
            <person name="Tikhonovich I."/>
        </authorList>
    </citation>
    <scope>NUCLEOTIDE SEQUENCE [LARGE SCALE GENOMIC DNA]</scope>
    <source>
        <strain evidence="2">RCAM0610</strain>
    </source>
</reference>
<dbReference type="Proteomes" id="UP000515518">
    <property type="component" value="Chromosome"/>
</dbReference>
<dbReference type="AlphaFoldDB" id="A0A7G6RHZ6"/>